<organism evidence="1 2">
    <name type="scientific">Diphasiastrum complanatum</name>
    <name type="common">Issler's clubmoss</name>
    <name type="synonym">Lycopodium complanatum</name>
    <dbReference type="NCBI Taxonomy" id="34168"/>
    <lineage>
        <taxon>Eukaryota</taxon>
        <taxon>Viridiplantae</taxon>
        <taxon>Streptophyta</taxon>
        <taxon>Embryophyta</taxon>
        <taxon>Tracheophyta</taxon>
        <taxon>Lycopodiopsida</taxon>
        <taxon>Lycopodiales</taxon>
        <taxon>Lycopodiaceae</taxon>
        <taxon>Lycopodioideae</taxon>
        <taxon>Diphasiastrum</taxon>
    </lineage>
</organism>
<dbReference type="EMBL" id="CM055107">
    <property type="protein sequence ID" value="KAJ7526322.1"/>
    <property type="molecule type" value="Genomic_DNA"/>
</dbReference>
<dbReference type="Proteomes" id="UP001162992">
    <property type="component" value="Chromosome 16"/>
</dbReference>
<reference evidence="2" key="1">
    <citation type="journal article" date="2024" name="Proc. Natl. Acad. Sci. U.S.A.">
        <title>Extraordinary preservation of gene collinearity over three hundred million years revealed in homosporous lycophytes.</title>
        <authorList>
            <person name="Li C."/>
            <person name="Wickell D."/>
            <person name="Kuo L.Y."/>
            <person name="Chen X."/>
            <person name="Nie B."/>
            <person name="Liao X."/>
            <person name="Peng D."/>
            <person name="Ji J."/>
            <person name="Jenkins J."/>
            <person name="Williams M."/>
            <person name="Shu S."/>
            <person name="Plott C."/>
            <person name="Barry K."/>
            <person name="Rajasekar S."/>
            <person name="Grimwood J."/>
            <person name="Han X."/>
            <person name="Sun S."/>
            <person name="Hou Z."/>
            <person name="He W."/>
            <person name="Dai G."/>
            <person name="Sun C."/>
            <person name="Schmutz J."/>
            <person name="Leebens-Mack J.H."/>
            <person name="Li F.W."/>
            <person name="Wang L."/>
        </authorList>
    </citation>
    <scope>NUCLEOTIDE SEQUENCE [LARGE SCALE GENOMIC DNA]</scope>
    <source>
        <strain evidence="2">cv. PW_Plant_1</strain>
    </source>
</reference>
<proteinExistence type="predicted"/>
<sequence>MTSAFPCLVLHLPSSRFMGRFEKLGSCCKRVRKGVRLQCTSRAVDPNAAGGKLTTLGKTSLKVSKLGVGTLQWGDPGSGFGDKYVEEDLGNAFDELVKGGINFFDTAEVYGYQGIPSGKSAEQMIGRFLLRQAIQEASKASLSPKIATKFFTIPWTNFLVGGGFRLGRKSLLDALTASLKRLGKSKIDLYQMEEAADLLAQYRVPLASNQVKYSLLSRKAEEEGLLKVCKERSITLIAYSPLESGLLSAKTFQRKDRRALQVQPLLRTLEKIGQESGGKSITQVALNYLVCKGALPIPGCKTTNQAKEHCGVLDWRLEADQVAALDQEAKLLKA</sequence>
<evidence type="ECO:0000313" key="2">
    <source>
        <dbReference type="Proteomes" id="UP001162992"/>
    </source>
</evidence>
<gene>
    <name evidence="1" type="ORF">O6H91_16G001800</name>
</gene>
<name>A0ACC2BA63_DIPCM</name>
<keyword evidence="2" id="KW-1185">Reference proteome</keyword>
<comment type="caution">
    <text evidence="1">The sequence shown here is derived from an EMBL/GenBank/DDBJ whole genome shotgun (WGS) entry which is preliminary data.</text>
</comment>
<protein>
    <submittedName>
        <fullName evidence="1">Uncharacterized protein</fullName>
    </submittedName>
</protein>
<evidence type="ECO:0000313" key="1">
    <source>
        <dbReference type="EMBL" id="KAJ7526322.1"/>
    </source>
</evidence>
<accession>A0ACC2BA63</accession>